<evidence type="ECO:0000256" key="1">
    <source>
        <dbReference type="SAM" id="Coils"/>
    </source>
</evidence>
<evidence type="ECO:0000313" key="2">
    <source>
        <dbReference type="EnsemblMetazoa" id="GPAI048093-PA"/>
    </source>
</evidence>
<name>A0A1B0AJU7_GLOPL</name>
<organism evidence="2 3">
    <name type="scientific">Glossina pallidipes</name>
    <name type="common">Tsetse fly</name>
    <dbReference type="NCBI Taxonomy" id="7398"/>
    <lineage>
        <taxon>Eukaryota</taxon>
        <taxon>Metazoa</taxon>
        <taxon>Ecdysozoa</taxon>
        <taxon>Arthropoda</taxon>
        <taxon>Hexapoda</taxon>
        <taxon>Insecta</taxon>
        <taxon>Pterygota</taxon>
        <taxon>Neoptera</taxon>
        <taxon>Endopterygota</taxon>
        <taxon>Diptera</taxon>
        <taxon>Brachycera</taxon>
        <taxon>Muscomorpha</taxon>
        <taxon>Hippoboscoidea</taxon>
        <taxon>Glossinidae</taxon>
        <taxon>Glossina</taxon>
    </lineage>
</organism>
<feature type="coiled-coil region" evidence="1">
    <location>
        <begin position="22"/>
        <end position="49"/>
    </location>
</feature>
<dbReference type="Proteomes" id="UP000092445">
    <property type="component" value="Unassembled WGS sequence"/>
</dbReference>
<keyword evidence="3" id="KW-1185">Reference proteome</keyword>
<accession>A0A1B0AJU7</accession>
<dbReference type="VEuPathDB" id="VectorBase:GPAI048093"/>
<reference evidence="3" key="1">
    <citation type="submission" date="2014-03" db="EMBL/GenBank/DDBJ databases">
        <authorList>
            <person name="Aksoy S."/>
            <person name="Warren W."/>
            <person name="Wilson R.K."/>
        </authorList>
    </citation>
    <scope>NUCLEOTIDE SEQUENCE [LARGE SCALE GENOMIC DNA]</scope>
    <source>
        <strain evidence="3">IAEA</strain>
    </source>
</reference>
<keyword evidence="1" id="KW-0175">Coiled coil</keyword>
<protein>
    <submittedName>
        <fullName evidence="2">Uncharacterized protein</fullName>
    </submittedName>
</protein>
<dbReference type="AlphaFoldDB" id="A0A1B0AJU7"/>
<dbReference type="EnsemblMetazoa" id="GPAI048093-RA">
    <property type="protein sequence ID" value="GPAI048093-PA"/>
    <property type="gene ID" value="GPAI048093"/>
</dbReference>
<evidence type="ECO:0000313" key="3">
    <source>
        <dbReference type="Proteomes" id="UP000092445"/>
    </source>
</evidence>
<sequence>MIRRTDLFSDELYNSGPSTSAHARLIEQLEKVNAEKDELQRHLAVYEGQAVGPQPDSVVPDVEELREVVKCLTPEGKIVHLCFDEGFTNNQAVYSRRTDTLIGCGYTDERKKKTRTRKTMLVFAVRSLRSDYECVGLF</sequence>
<reference evidence="2" key="2">
    <citation type="submission" date="2020-05" db="UniProtKB">
        <authorList>
            <consortium name="EnsemblMetazoa"/>
        </authorList>
    </citation>
    <scope>IDENTIFICATION</scope>
    <source>
        <strain evidence="2">IAEA</strain>
    </source>
</reference>
<proteinExistence type="predicted"/>